<evidence type="ECO:0000313" key="2">
    <source>
        <dbReference type="EMBL" id="WGH76796.1"/>
    </source>
</evidence>
<evidence type="ECO:0000313" key="3">
    <source>
        <dbReference type="Proteomes" id="UP001232001"/>
    </source>
</evidence>
<dbReference type="Pfam" id="PF03350">
    <property type="entry name" value="UPF0114"/>
    <property type="match status" value="1"/>
</dbReference>
<feature type="transmembrane region" description="Helical" evidence="1">
    <location>
        <begin position="130"/>
        <end position="149"/>
    </location>
</feature>
<proteinExistence type="predicted"/>
<dbReference type="InterPro" id="IPR005134">
    <property type="entry name" value="UPF0114"/>
</dbReference>
<gene>
    <name evidence="2" type="ORF">P8625_06515</name>
</gene>
<keyword evidence="1" id="KW-0472">Membrane</keyword>
<reference evidence="2 3" key="1">
    <citation type="submission" date="2023-04" db="EMBL/GenBank/DDBJ databases">
        <title>Tenacibaculum tangerinum sp. nov., isolated from sea tidal flat of South Korea.</title>
        <authorList>
            <person name="Lee S.H."/>
            <person name="Kim J.-J."/>
        </authorList>
    </citation>
    <scope>NUCLEOTIDE SEQUENCE [LARGE SCALE GENOMIC DNA]</scope>
    <source>
        <strain evidence="2 3">GRR-S3-23</strain>
    </source>
</reference>
<evidence type="ECO:0000256" key="1">
    <source>
        <dbReference type="SAM" id="Phobius"/>
    </source>
</evidence>
<keyword evidence="1" id="KW-0812">Transmembrane</keyword>
<feature type="transmembrane region" description="Helical" evidence="1">
    <location>
        <begin position="103"/>
        <end position="124"/>
    </location>
</feature>
<dbReference type="Proteomes" id="UP001232001">
    <property type="component" value="Chromosome"/>
</dbReference>
<organism evidence="2 3">
    <name type="scientific">Tenacibaculum tangerinum</name>
    <dbReference type="NCBI Taxonomy" id="3038772"/>
    <lineage>
        <taxon>Bacteria</taxon>
        <taxon>Pseudomonadati</taxon>
        <taxon>Bacteroidota</taxon>
        <taxon>Flavobacteriia</taxon>
        <taxon>Flavobacteriales</taxon>
        <taxon>Flavobacteriaceae</taxon>
        <taxon>Tenacibaculum</taxon>
    </lineage>
</organism>
<feature type="transmembrane region" description="Helical" evidence="1">
    <location>
        <begin position="52"/>
        <end position="76"/>
    </location>
</feature>
<protein>
    <submittedName>
        <fullName evidence="2">YqhA family protein</fullName>
    </submittedName>
</protein>
<dbReference type="EMBL" id="CP122539">
    <property type="protein sequence ID" value="WGH76796.1"/>
    <property type="molecule type" value="Genomic_DNA"/>
</dbReference>
<dbReference type="RefSeq" id="WP_279652656.1">
    <property type="nucleotide sequence ID" value="NZ_CP122539.1"/>
</dbReference>
<keyword evidence="1" id="KW-1133">Transmembrane helix</keyword>
<accession>A0ABY8L5W4</accession>
<feature type="transmembrane region" description="Helical" evidence="1">
    <location>
        <begin position="7"/>
        <end position="32"/>
    </location>
</feature>
<sequence>MKSILKILITIIVFFTFINALIFIVMGIMNIYKGISGLFNASQEVSYAALKILDSLDLFLVALVFIVFSSGIYNIFFPQNNNNAASTEKKHILHINSFSQLKVLLWQTILTTLVIHFVASIIHAHGKIDWYFLILPISILLLTVSLGLFQFKGNNKKGDGH</sequence>
<keyword evidence="3" id="KW-1185">Reference proteome</keyword>
<name>A0ABY8L5W4_9FLAO</name>